<keyword evidence="2" id="KW-1185">Reference proteome</keyword>
<sequence length="147" mass="15402">MNPVESFFASKHVTTCGGVLRFGSWHGLVGQQCRRHELTVSAASGALRVGGEDCAADGSTHPGMRCMRLLQGARDALHPDIPKHFVPGGTTLHQIAESLVRGDTSVVPPELSGSSCQIRVGGCPVRPCSGPPNGLTGHGTDSPRLVW</sequence>
<reference evidence="2" key="1">
    <citation type="journal article" date="2021" name="Int. J. Syst. Evol. Microbiol.">
        <title>Actinocatenispora comari sp. nov., an endophytic actinomycete isolated from aerial parts of Comarum salesowianum.</title>
        <authorList>
            <person name="Oyunbileg N."/>
            <person name="Iizaka Y."/>
            <person name="Hamada M."/>
            <person name="Davaapurev B.O."/>
            <person name="Fukumoto A."/>
            <person name="Tsetseg B."/>
            <person name="Kato F."/>
            <person name="Tamura T."/>
            <person name="Batkhuu J."/>
            <person name="Anzai Y."/>
        </authorList>
    </citation>
    <scope>NUCLEOTIDE SEQUENCE [LARGE SCALE GENOMIC DNA]</scope>
    <source>
        <strain evidence="2">NUM-2625</strain>
    </source>
</reference>
<dbReference type="EMBL" id="BOPO01000128">
    <property type="protein sequence ID" value="GIL30927.1"/>
    <property type="molecule type" value="Genomic_DNA"/>
</dbReference>
<accession>A0A8J4AJK7</accession>
<gene>
    <name evidence="1" type="ORF">NUM_61810</name>
</gene>
<organism evidence="1 2">
    <name type="scientific">Actinocatenispora comari</name>
    <dbReference type="NCBI Taxonomy" id="2807577"/>
    <lineage>
        <taxon>Bacteria</taxon>
        <taxon>Bacillati</taxon>
        <taxon>Actinomycetota</taxon>
        <taxon>Actinomycetes</taxon>
        <taxon>Micromonosporales</taxon>
        <taxon>Micromonosporaceae</taxon>
        <taxon>Actinocatenispora</taxon>
    </lineage>
</organism>
<proteinExistence type="predicted"/>
<protein>
    <submittedName>
        <fullName evidence="1">Uncharacterized protein</fullName>
    </submittedName>
</protein>
<name>A0A8J4AJK7_9ACTN</name>
<dbReference type="AlphaFoldDB" id="A0A8J4AJK7"/>
<comment type="caution">
    <text evidence="1">The sequence shown here is derived from an EMBL/GenBank/DDBJ whole genome shotgun (WGS) entry which is preliminary data.</text>
</comment>
<evidence type="ECO:0000313" key="2">
    <source>
        <dbReference type="Proteomes" id="UP000614996"/>
    </source>
</evidence>
<dbReference type="Proteomes" id="UP000614996">
    <property type="component" value="Unassembled WGS sequence"/>
</dbReference>
<evidence type="ECO:0000313" key="1">
    <source>
        <dbReference type="EMBL" id="GIL30927.1"/>
    </source>
</evidence>